<reference evidence="1 2" key="1">
    <citation type="submission" date="2020-04" db="EMBL/GenBank/DDBJ databases">
        <authorList>
            <person name="De Canck E."/>
        </authorList>
    </citation>
    <scope>NUCLEOTIDE SEQUENCE [LARGE SCALE GENOMIC DNA]</scope>
    <source>
        <strain evidence="1 2">LMG 3441</strain>
    </source>
</reference>
<evidence type="ECO:0000313" key="2">
    <source>
        <dbReference type="Proteomes" id="UP000494269"/>
    </source>
</evidence>
<organism evidence="1 2">
    <name type="scientific">Achromobacter kerstersii</name>
    <dbReference type="NCBI Taxonomy" id="1353890"/>
    <lineage>
        <taxon>Bacteria</taxon>
        <taxon>Pseudomonadati</taxon>
        <taxon>Pseudomonadota</taxon>
        <taxon>Betaproteobacteria</taxon>
        <taxon>Burkholderiales</taxon>
        <taxon>Alcaligenaceae</taxon>
        <taxon>Achromobacter</taxon>
    </lineage>
</organism>
<keyword evidence="2" id="KW-1185">Reference proteome</keyword>
<proteinExistence type="predicted"/>
<gene>
    <name evidence="1" type="ORF">LMG3441_02344</name>
</gene>
<name>A0A6S6ZYC8_9BURK</name>
<evidence type="ECO:0000313" key="1">
    <source>
        <dbReference type="EMBL" id="CAB3697138.1"/>
    </source>
</evidence>
<dbReference type="AlphaFoldDB" id="A0A6S6ZYC8"/>
<dbReference type="EMBL" id="CADIJQ010000003">
    <property type="protein sequence ID" value="CAB3697138.1"/>
    <property type="molecule type" value="Genomic_DNA"/>
</dbReference>
<dbReference type="Proteomes" id="UP000494269">
    <property type="component" value="Unassembled WGS sequence"/>
</dbReference>
<sequence length="362" mass="37288">MMRPALSDGARWRAILSPHQQGGFSLVGLALALALTSVIAIWASNQVVQRIEDAAARASGLWLTQVREAAAGMLTRHFDVLAKAEAPLSEGGQPLFVDALAPTVPELRALALLPAAFPERSAMGFGAQIRVVRGEGCPGERCRLDALVYSAAPILKSGSRFPDLIGIAAVMDAAQGYGGAVWAESPDRVRGSSFSFPNPLAPGAPAYAAGTVALWAGAGPGADRSPVMPDLDPFVRIGDARDPMLQGTLTAASSVIAGGYLSVGARAQAGQHCGVAVGTIATSDDGELLTCQSSVWRRASSGFGGAYSVNYPRGCTHFSGASTANPVTGQCSCPPGFTEVIVSAGGKWSETEGWTTGYVCVR</sequence>
<protein>
    <recommendedName>
        <fullName evidence="3">Bacterial shufflon protein N-terminal domain-containing protein</fullName>
    </recommendedName>
</protein>
<accession>A0A6S6ZYC8</accession>
<evidence type="ECO:0008006" key="3">
    <source>
        <dbReference type="Google" id="ProtNLM"/>
    </source>
</evidence>